<sequence>LCIVSGDASDPRTVAAALNAASLALLHSGLPLRATIATVCVPIGSSAMALAIDVSHLFVRHSDQASRHQGVGNVFAVYSSQPARSITSGNAPEKSLGFDSAEALGLLDPDPTEPAASACYRQAMDLANVMITQLASAKVV</sequence>
<dbReference type="InterPro" id="IPR027408">
    <property type="entry name" value="PNPase/RNase_PH_dom_sf"/>
</dbReference>
<proteinExistence type="predicted"/>
<accession>A0A183AZX8</accession>
<dbReference type="AlphaFoldDB" id="A0A183AZX8"/>
<dbReference type="WBParaSite" id="ECPE_0001254901-mRNA-1">
    <property type="protein sequence ID" value="ECPE_0001254901-mRNA-1"/>
    <property type="gene ID" value="ECPE_0001254901"/>
</dbReference>
<reference evidence="1" key="1">
    <citation type="submission" date="2016-06" db="UniProtKB">
        <authorList>
            <consortium name="WormBaseParasite"/>
        </authorList>
    </citation>
    <scope>IDENTIFICATION</scope>
</reference>
<evidence type="ECO:0000313" key="1">
    <source>
        <dbReference type="WBParaSite" id="ECPE_0001254901-mRNA-1"/>
    </source>
</evidence>
<protein>
    <submittedName>
        <fullName evidence="1">RNase_PH domain-containing protein</fullName>
    </submittedName>
</protein>
<organism evidence="1">
    <name type="scientific">Echinostoma caproni</name>
    <dbReference type="NCBI Taxonomy" id="27848"/>
    <lineage>
        <taxon>Eukaryota</taxon>
        <taxon>Metazoa</taxon>
        <taxon>Spiralia</taxon>
        <taxon>Lophotrochozoa</taxon>
        <taxon>Platyhelminthes</taxon>
        <taxon>Trematoda</taxon>
        <taxon>Digenea</taxon>
        <taxon>Plagiorchiida</taxon>
        <taxon>Echinostomata</taxon>
        <taxon>Echinostomatoidea</taxon>
        <taxon>Echinostomatidae</taxon>
        <taxon>Echinostoma</taxon>
    </lineage>
</organism>
<name>A0A183AZX8_9TREM</name>
<dbReference type="Gene3D" id="3.30.230.70">
    <property type="entry name" value="GHMP Kinase, N-terminal domain"/>
    <property type="match status" value="1"/>
</dbReference>